<proteinExistence type="predicted"/>
<evidence type="ECO:0000313" key="3">
    <source>
        <dbReference type="Proteomes" id="UP001255856"/>
    </source>
</evidence>
<protein>
    <submittedName>
        <fullName evidence="2">Uncharacterized protein</fullName>
    </submittedName>
</protein>
<keyword evidence="3" id="KW-1185">Reference proteome</keyword>
<comment type="caution">
    <text evidence="2">The sequence shown here is derived from an EMBL/GenBank/DDBJ whole genome shotgun (WGS) entry which is preliminary data.</text>
</comment>
<feature type="region of interest" description="Disordered" evidence="1">
    <location>
        <begin position="260"/>
        <end position="290"/>
    </location>
</feature>
<organism evidence="2 3">
    <name type="scientific">Prototheca wickerhamii</name>
    <dbReference type="NCBI Taxonomy" id="3111"/>
    <lineage>
        <taxon>Eukaryota</taxon>
        <taxon>Viridiplantae</taxon>
        <taxon>Chlorophyta</taxon>
        <taxon>core chlorophytes</taxon>
        <taxon>Trebouxiophyceae</taxon>
        <taxon>Chlorellales</taxon>
        <taxon>Chlorellaceae</taxon>
        <taxon>Prototheca</taxon>
    </lineage>
</organism>
<dbReference type="AlphaFoldDB" id="A0AAD9IKA3"/>
<evidence type="ECO:0000313" key="2">
    <source>
        <dbReference type="EMBL" id="KAK2080119.1"/>
    </source>
</evidence>
<gene>
    <name evidence="2" type="ORF">QBZ16_002515</name>
</gene>
<reference evidence="2" key="1">
    <citation type="submission" date="2021-01" db="EMBL/GenBank/DDBJ databases">
        <authorList>
            <person name="Eckstrom K.M.E."/>
        </authorList>
    </citation>
    <scope>NUCLEOTIDE SEQUENCE</scope>
    <source>
        <strain evidence="2">UVCC 0001</strain>
    </source>
</reference>
<dbReference type="EMBL" id="JASFZW010000002">
    <property type="protein sequence ID" value="KAK2080119.1"/>
    <property type="molecule type" value="Genomic_DNA"/>
</dbReference>
<accession>A0AAD9IKA3</accession>
<dbReference type="Proteomes" id="UP001255856">
    <property type="component" value="Unassembled WGS sequence"/>
</dbReference>
<name>A0AAD9IKA3_PROWI</name>
<sequence>MVLVLAVHTVKEVSAKVSFSTILLQDLVVDKKVPAEFKCRQLVPTSGSVSTSLWDTADPAALQAWLESAVAVDVTHTIHEVQEEFAVGLGDVQRARGVEAVAAAGRDVADRTGRAVHDVDARLRLTEKAKGAAEAVRESAVGKSTAAALTKAGSKVAETTTRVIESERVAAATEAVNEGFKRLGASFTRFVKQHQGGEQAPASSHEAVTVVGGWLGVGVENGLERRPWVDKIVSVKHACVPAHQIPLFNKPLTHIPLFSRSPQPIGRPPVTEAPKQATFSLSEDTERSGP</sequence>
<evidence type="ECO:0000256" key="1">
    <source>
        <dbReference type="SAM" id="MobiDB-lite"/>
    </source>
</evidence>